<dbReference type="OrthoDB" id="2283195at2759"/>
<organism evidence="1 2">
    <name type="scientific">Mucor lusitanicus CBS 277.49</name>
    <dbReference type="NCBI Taxonomy" id="747725"/>
    <lineage>
        <taxon>Eukaryota</taxon>
        <taxon>Fungi</taxon>
        <taxon>Fungi incertae sedis</taxon>
        <taxon>Mucoromycota</taxon>
        <taxon>Mucoromycotina</taxon>
        <taxon>Mucoromycetes</taxon>
        <taxon>Mucorales</taxon>
        <taxon>Mucorineae</taxon>
        <taxon>Mucoraceae</taxon>
        <taxon>Mucor</taxon>
    </lineage>
</organism>
<comment type="caution">
    <text evidence="1">The sequence shown here is derived from an EMBL/GenBank/DDBJ whole genome shotgun (WGS) entry which is preliminary data.</text>
</comment>
<accession>A0A168JA64</accession>
<proteinExistence type="predicted"/>
<dbReference type="STRING" id="747725.A0A168JA64"/>
<reference evidence="1 2" key="1">
    <citation type="submission" date="2015-06" db="EMBL/GenBank/DDBJ databases">
        <title>Expansion of signal transduction pathways in fungi by whole-genome duplication.</title>
        <authorList>
            <consortium name="DOE Joint Genome Institute"/>
            <person name="Corrochano L.M."/>
            <person name="Kuo A."/>
            <person name="Marcet-Houben M."/>
            <person name="Polaino S."/>
            <person name="Salamov A."/>
            <person name="Villalobos J.M."/>
            <person name="Alvarez M.I."/>
            <person name="Avalos J."/>
            <person name="Benito E.P."/>
            <person name="Benoit I."/>
            <person name="Burger G."/>
            <person name="Camino L.P."/>
            <person name="Canovas D."/>
            <person name="Cerda-Olmedo E."/>
            <person name="Cheng J.-F."/>
            <person name="Dominguez A."/>
            <person name="Elias M."/>
            <person name="Eslava A.P."/>
            <person name="Glaser F."/>
            <person name="Grimwood J."/>
            <person name="Gutierrez G."/>
            <person name="Heitman J."/>
            <person name="Henrissat B."/>
            <person name="Iturriaga E.A."/>
            <person name="Lang B.F."/>
            <person name="Lavin J.L."/>
            <person name="Lee S."/>
            <person name="Li W."/>
            <person name="Lindquist E."/>
            <person name="Lopez-Garcia S."/>
            <person name="Luque E.M."/>
            <person name="Marcos A.T."/>
            <person name="Martin J."/>
            <person name="Mccluskey K."/>
            <person name="Medina H.R."/>
            <person name="Miralles-Duran A."/>
            <person name="Miyazaki A."/>
            <person name="Munoz-Torres E."/>
            <person name="Oguiza J.A."/>
            <person name="Ohm R."/>
            <person name="Olmedo M."/>
            <person name="Orejas M."/>
            <person name="Ortiz-Castellanos L."/>
            <person name="Pisabarro A.G."/>
            <person name="Rodriguez-Romero J."/>
            <person name="Ruiz-Herrera J."/>
            <person name="Ruiz-Vazquez R."/>
            <person name="Sanz C."/>
            <person name="Schackwitz W."/>
            <person name="Schmutz J."/>
            <person name="Shahriari M."/>
            <person name="Shelest E."/>
            <person name="Silva-Franco F."/>
            <person name="Soanes D."/>
            <person name="Syed K."/>
            <person name="Tagua V.G."/>
            <person name="Talbot N.J."/>
            <person name="Thon M."/>
            <person name="De Vries R.P."/>
            <person name="Wiebenga A."/>
            <person name="Yadav J.S."/>
            <person name="Braun E.L."/>
            <person name="Baker S."/>
            <person name="Garre V."/>
            <person name="Horwitz B."/>
            <person name="Torres-Martinez S."/>
            <person name="Idnurm A."/>
            <person name="Herrera-Estrella A."/>
            <person name="Gabaldon T."/>
            <person name="Grigoriev I.V."/>
        </authorList>
    </citation>
    <scope>NUCLEOTIDE SEQUENCE [LARGE SCALE GENOMIC DNA]</scope>
    <source>
        <strain evidence="1 2">CBS 277.49</strain>
    </source>
</reference>
<dbReference type="Proteomes" id="UP000077051">
    <property type="component" value="Unassembled WGS sequence"/>
</dbReference>
<evidence type="ECO:0000313" key="2">
    <source>
        <dbReference type="Proteomes" id="UP000077051"/>
    </source>
</evidence>
<protein>
    <submittedName>
        <fullName evidence="1">Uncharacterized protein</fullName>
    </submittedName>
</protein>
<evidence type="ECO:0000313" key="1">
    <source>
        <dbReference type="EMBL" id="OAD00946.1"/>
    </source>
</evidence>
<dbReference type="AlphaFoldDB" id="A0A168JA64"/>
<dbReference type="VEuPathDB" id="FungiDB:MUCCIDRAFT_112367"/>
<keyword evidence="2" id="KW-1185">Reference proteome</keyword>
<gene>
    <name evidence="1" type="ORF">MUCCIDRAFT_112367</name>
</gene>
<name>A0A168JA64_MUCCL</name>
<sequence length="200" mass="23350">MIIDLTNSSSESQLRWFSVEVAEKIRNKYIIKKPEFKDNNINCLLKKLNKAKTPNSLSRLLNEVEKFNCNDLKTNNVKRSYEHILVIHTERKWLLSKESRSHLTEFDYQIKFWGPIFESSFSSDSIVLHWGDTMSTPCRKSKLKFRLDLRLLIFNDEEIIADGMTCEVARVASKGKLYGDRLKSVLATKCHYTHYNIAVV</sequence>
<dbReference type="EMBL" id="AMYB01000006">
    <property type="protein sequence ID" value="OAD00946.1"/>
    <property type="molecule type" value="Genomic_DNA"/>
</dbReference>